<evidence type="ECO:0000256" key="5">
    <source>
        <dbReference type="ARBA" id="ARBA00023002"/>
    </source>
</evidence>
<dbReference type="InterPro" id="IPR016166">
    <property type="entry name" value="FAD-bd_PCMH"/>
</dbReference>
<dbReference type="InterPro" id="IPR051264">
    <property type="entry name" value="FAD-oxidored/transferase_4"/>
</dbReference>
<dbReference type="InterPro" id="IPR006094">
    <property type="entry name" value="Oxid_FAD_bind_N"/>
</dbReference>
<keyword evidence="4" id="KW-0274">FAD</keyword>
<keyword evidence="5" id="KW-0560">Oxidoreductase</keyword>
<dbReference type="Gene3D" id="1.10.45.10">
    <property type="entry name" value="Vanillyl-alcohol Oxidase, Chain A, domain 4"/>
    <property type="match status" value="1"/>
</dbReference>
<feature type="domain" description="FAD-binding PCMH-type" evidence="6">
    <location>
        <begin position="35"/>
        <end position="214"/>
    </location>
</feature>
<dbReference type="PROSITE" id="PS51387">
    <property type="entry name" value="FAD_PCMH"/>
    <property type="match status" value="1"/>
</dbReference>
<keyword evidence="8" id="KW-1185">Reference proteome</keyword>
<dbReference type="InterPro" id="IPR016164">
    <property type="entry name" value="FAD-linked_Oxase-like_C"/>
</dbReference>
<protein>
    <submittedName>
        <fullName evidence="7">FAD-binding oxidoreductase</fullName>
    </submittedName>
</protein>
<proteinExistence type="inferred from homology"/>
<dbReference type="PANTHER" id="PTHR43716:SF1">
    <property type="entry name" value="D-2-HYDROXYGLUTARATE DEHYDROGENASE, MITOCHONDRIAL"/>
    <property type="match status" value="1"/>
</dbReference>
<dbReference type="InterPro" id="IPR036318">
    <property type="entry name" value="FAD-bd_PCMH-like_sf"/>
</dbReference>
<dbReference type="InterPro" id="IPR016169">
    <property type="entry name" value="FAD-bd_PCMH_sub2"/>
</dbReference>
<dbReference type="Gene3D" id="3.30.70.2740">
    <property type="match status" value="1"/>
</dbReference>
<dbReference type="Gene3D" id="3.30.465.10">
    <property type="match status" value="1"/>
</dbReference>
<dbReference type="SUPFAM" id="SSF56176">
    <property type="entry name" value="FAD-binding/transporter-associated domain-like"/>
    <property type="match status" value="1"/>
</dbReference>
<evidence type="ECO:0000313" key="8">
    <source>
        <dbReference type="Proteomes" id="UP001279642"/>
    </source>
</evidence>
<comment type="caution">
    <text evidence="7">The sequence shown here is derived from an EMBL/GenBank/DDBJ whole genome shotgun (WGS) entry which is preliminary data.</text>
</comment>
<dbReference type="SUPFAM" id="SSF55103">
    <property type="entry name" value="FAD-linked oxidases, C-terminal domain"/>
    <property type="match status" value="1"/>
</dbReference>
<keyword evidence="3" id="KW-0285">Flavoprotein</keyword>
<evidence type="ECO:0000256" key="1">
    <source>
        <dbReference type="ARBA" id="ARBA00001974"/>
    </source>
</evidence>
<evidence type="ECO:0000256" key="2">
    <source>
        <dbReference type="ARBA" id="ARBA00008000"/>
    </source>
</evidence>
<evidence type="ECO:0000256" key="4">
    <source>
        <dbReference type="ARBA" id="ARBA00022827"/>
    </source>
</evidence>
<evidence type="ECO:0000256" key="3">
    <source>
        <dbReference type="ARBA" id="ARBA00022630"/>
    </source>
</evidence>
<dbReference type="InterPro" id="IPR016171">
    <property type="entry name" value="Vanillyl_alc_oxidase_C-sub2"/>
</dbReference>
<dbReference type="InterPro" id="IPR016167">
    <property type="entry name" value="FAD-bd_PCMH_sub1"/>
</dbReference>
<sequence length="466" mass="49189">MSEDCVSALQASLGAAVLSGDAIPERHYSDATGHAPCRPLAVIRPISTEQVSTAMRLCHAHRCPVIPQGGMTGLAGGAVPTSNSIALSLERLTGATEVDTAAGTLTAWAGMTLEATQHAAESAGLRYPVDLGARGSCQIGGNIATNAGGHAVVRHGMTRDQVLGLEVVLADGRVLNLMNSMIKNNAGYDLKQHFIGSEGTLGVITRAVLRLAPALGDTHTVLCAAVDYAGVVKLLRRLRGSGLSLEAFEVMWQDFYAMSCNWSAMAPPLDAGLPLYVLCELEGDESRLQGILELSMAEREISDAVVAGSKAQARQLWKIREATAEFPSRLAPINFDISLPIGIIGEFAAAICESLNERWPGCRSAFFGHIGDSNLHLTVDANSLPVNDAAAHHAIESLVYGLVGKRGGSISAEHGIGLLKREFLRHSVTDESLTVMRAIKHALDPRGILNPGKIFTSEPIAMSALA</sequence>
<dbReference type="EMBL" id="JAXCLW010000002">
    <property type="protein sequence ID" value="MDY0883601.1"/>
    <property type="molecule type" value="Genomic_DNA"/>
</dbReference>
<dbReference type="PANTHER" id="PTHR43716">
    <property type="entry name" value="D-2-HYDROXYGLUTARATE DEHYDROGENASE, MITOCHONDRIAL"/>
    <property type="match status" value="1"/>
</dbReference>
<comment type="similarity">
    <text evidence="2">Belongs to the FAD-binding oxidoreductase/transferase type 4 family.</text>
</comment>
<dbReference type="RefSeq" id="WP_320508631.1">
    <property type="nucleotide sequence ID" value="NZ_JAXCLW010000002.1"/>
</dbReference>
<dbReference type="Gene3D" id="3.30.43.10">
    <property type="entry name" value="Uridine Diphospho-n-acetylenolpyruvylglucosamine Reductase, domain 2"/>
    <property type="match status" value="1"/>
</dbReference>
<comment type="cofactor">
    <cofactor evidence="1">
        <name>FAD</name>
        <dbReference type="ChEBI" id="CHEBI:57692"/>
    </cofactor>
</comment>
<evidence type="ECO:0000259" key="6">
    <source>
        <dbReference type="PROSITE" id="PS51387"/>
    </source>
</evidence>
<reference evidence="7 8" key="1">
    <citation type="journal article" date="2016" name="Antonie Van Leeuwenhoek">
        <title>Dongia soli sp. nov., isolated from soil from Dokdo, Korea.</title>
        <authorList>
            <person name="Kim D.U."/>
            <person name="Lee H."/>
            <person name="Kim H."/>
            <person name="Kim S.G."/>
            <person name="Ka J.O."/>
        </authorList>
    </citation>
    <scope>NUCLEOTIDE SEQUENCE [LARGE SCALE GENOMIC DNA]</scope>
    <source>
        <strain evidence="7 8">D78</strain>
    </source>
</reference>
<gene>
    <name evidence="7" type="ORF">SMD27_12165</name>
</gene>
<dbReference type="Proteomes" id="UP001279642">
    <property type="component" value="Unassembled WGS sequence"/>
</dbReference>
<dbReference type="InterPro" id="IPR004113">
    <property type="entry name" value="FAD-bd_oxidored_4_C"/>
</dbReference>
<dbReference type="Pfam" id="PF01565">
    <property type="entry name" value="FAD_binding_4"/>
    <property type="match status" value="1"/>
</dbReference>
<dbReference type="Gene3D" id="3.30.70.2190">
    <property type="match status" value="1"/>
</dbReference>
<dbReference type="Pfam" id="PF02913">
    <property type="entry name" value="FAD-oxidase_C"/>
    <property type="match status" value="1"/>
</dbReference>
<organism evidence="7 8">
    <name type="scientific">Dongia soli</name>
    <dbReference type="NCBI Taxonomy" id="600628"/>
    <lineage>
        <taxon>Bacteria</taxon>
        <taxon>Pseudomonadati</taxon>
        <taxon>Pseudomonadota</taxon>
        <taxon>Alphaproteobacteria</taxon>
        <taxon>Rhodospirillales</taxon>
        <taxon>Dongiaceae</taxon>
        <taxon>Dongia</taxon>
    </lineage>
</organism>
<evidence type="ECO:0000313" key="7">
    <source>
        <dbReference type="EMBL" id="MDY0883601.1"/>
    </source>
</evidence>
<name>A0ABU5EBR7_9PROT</name>
<accession>A0ABU5EBR7</accession>